<proteinExistence type="predicted"/>
<dbReference type="AlphaFoldDB" id="X1PSL0"/>
<accession>X1PSL0</accession>
<organism evidence="1">
    <name type="scientific">marine sediment metagenome</name>
    <dbReference type="NCBI Taxonomy" id="412755"/>
    <lineage>
        <taxon>unclassified sequences</taxon>
        <taxon>metagenomes</taxon>
        <taxon>ecological metagenomes</taxon>
    </lineage>
</organism>
<sequence>AANCLDHSIFQATGGCYVLQYTLWQNIIQLLGRLPRLKVPTLREYALGENHPN</sequence>
<reference evidence="1" key="1">
    <citation type="journal article" date="2014" name="Front. Microbiol.">
        <title>High frequency of phylogenetically diverse reductive dehalogenase-homologous genes in deep subseafloor sedimentary metagenomes.</title>
        <authorList>
            <person name="Kawai M."/>
            <person name="Futagami T."/>
            <person name="Toyoda A."/>
            <person name="Takaki Y."/>
            <person name="Nishi S."/>
            <person name="Hori S."/>
            <person name="Arai W."/>
            <person name="Tsubouchi T."/>
            <person name="Morono Y."/>
            <person name="Uchiyama I."/>
            <person name="Ito T."/>
            <person name="Fujiyama A."/>
            <person name="Inagaki F."/>
            <person name="Takami H."/>
        </authorList>
    </citation>
    <scope>NUCLEOTIDE SEQUENCE</scope>
    <source>
        <strain evidence="1">Expedition CK06-06</strain>
    </source>
</reference>
<gene>
    <name evidence="1" type="ORF">S06H3_51089</name>
</gene>
<name>X1PSL0_9ZZZZ</name>
<protein>
    <submittedName>
        <fullName evidence="1">Uncharacterized protein</fullName>
    </submittedName>
</protein>
<comment type="caution">
    <text evidence="1">The sequence shown here is derived from an EMBL/GenBank/DDBJ whole genome shotgun (WGS) entry which is preliminary data.</text>
</comment>
<evidence type="ECO:0000313" key="1">
    <source>
        <dbReference type="EMBL" id="GAI33864.1"/>
    </source>
</evidence>
<feature type="non-terminal residue" evidence="1">
    <location>
        <position position="1"/>
    </location>
</feature>
<dbReference type="EMBL" id="BARV01032396">
    <property type="protein sequence ID" value="GAI33864.1"/>
    <property type="molecule type" value="Genomic_DNA"/>
</dbReference>